<gene>
    <name evidence="1" type="ORF">OW763_00410</name>
</gene>
<sequence length="386" mass="45770">MDRLDDTVYYLNKLKLNTGKYSRSAFDFYDFMNASSVVVDCIKELAKIFNVPNDIIKESIDILGELGNDGKGTDEKYFEYLRSLCSVHPVETSRHKRYQANDFECSPFAIWNDGEIWRNDDCDIYAVVYTNKDGDSNKRVAIYISQIFEYVKTRLEFVAEITNAIDQYQKQVISDLRNRSIKKEEEFDNYVDYLKNLNKELEERDGSETFYPFDYIINLFELKLSNLRNQNKLNLYLNALKYAITFEHNRLQNMSWTGFHNNGLLYPEENVETSLYIELYAPRSWSAEQRKYGYNFEKIGCLSYDTNYSNKRWAYIQLKGALSFLEKYVLFEGAKDDFEHYALVQVALYLECLEHKCLINKNIPNDLKYRERLLSDDERKKIFTDK</sequence>
<dbReference type="EMBL" id="JAPQER010000001">
    <property type="protein sequence ID" value="MCY6482820.1"/>
    <property type="molecule type" value="Genomic_DNA"/>
</dbReference>
<evidence type="ECO:0000313" key="1">
    <source>
        <dbReference type="EMBL" id="MCY6482820.1"/>
    </source>
</evidence>
<accession>A0ABT4CV17</accession>
<keyword evidence="2" id="KW-1185">Reference proteome</keyword>
<reference evidence="1" key="1">
    <citation type="submission" date="2022-12" db="EMBL/GenBank/DDBJ databases">
        <authorList>
            <person name="Wang J."/>
        </authorList>
    </citation>
    <scope>NUCLEOTIDE SEQUENCE</scope>
    <source>
        <strain evidence="1">HY-45-18</strain>
    </source>
</reference>
<protein>
    <submittedName>
        <fullName evidence="1">Uncharacterized protein</fullName>
    </submittedName>
</protein>
<dbReference type="Proteomes" id="UP001078443">
    <property type="component" value="Unassembled WGS sequence"/>
</dbReference>
<name>A0ABT4CV17_9CLOT</name>
<proteinExistence type="predicted"/>
<comment type="caution">
    <text evidence="1">The sequence shown here is derived from an EMBL/GenBank/DDBJ whole genome shotgun (WGS) entry which is preliminary data.</text>
</comment>
<dbReference type="RefSeq" id="WP_268039086.1">
    <property type="nucleotide sequence ID" value="NZ_JAPQER010000001.1"/>
</dbReference>
<evidence type="ECO:0000313" key="2">
    <source>
        <dbReference type="Proteomes" id="UP001078443"/>
    </source>
</evidence>
<organism evidence="1 2">
    <name type="scientific">Clostridium aestuarii</name>
    <dbReference type="NCBI Taxonomy" id="338193"/>
    <lineage>
        <taxon>Bacteria</taxon>
        <taxon>Bacillati</taxon>
        <taxon>Bacillota</taxon>
        <taxon>Clostridia</taxon>
        <taxon>Eubacteriales</taxon>
        <taxon>Clostridiaceae</taxon>
        <taxon>Clostridium</taxon>
    </lineage>
</organism>